<keyword evidence="2" id="KW-1185">Reference proteome</keyword>
<dbReference type="Pfam" id="PF03747">
    <property type="entry name" value="ADP_ribosyl_GH"/>
    <property type="match status" value="1"/>
</dbReference>
<protein>
    <submittedName>
        <fullName evidence="1">ADP-ribosylglycohydrolase family protein</fullName>
    </submittedName>
</protein>
<dbReference type="SUPFAM" id="SSF101478">
    <property type="entry name" value="ADP-ribosylglycohydrolase"/>
    <property type="match status" value="1"/>
</dbReference>
<accession>A0ABD5XYN0</accession>
<gene>
    <name evidence="1" type="ORF">ACFQRB_13495</name>
</gene>
<sequence>MVGALVDGATVDAALATARTAAVERGVPVPVRETLAVVGDRSAVTLATDGDAVDLLETALHEGVPAADVEEATVAAVSRGGAAGALGAVAGAVAGARHGRASVPARWHNDLDRTPEDLAALAAGLAASPPRS</sequence>
<organism evidence="1 2">
    <name type="scientific">Halobaculum litoreum</name>
    <dbReference type="NCBI Taxonomy" id="3031998"/>
    <lineage>
        <taxon>Archaea</taxon>
        <taxon>Methanobacteriati</taxon>
        <taxon>Methanobacteriota</taxon>
        <taxon>Stenosarchaea group</taxon>
        <taxon>Halobacteria</taxon>
        <taxon>Halobacteriales</taxon>
        <taxon>Haloferacaceae</taxon>
        <taxon>Halobaculum</taxon>
    </lineage>
</organism>
<evidence type="ECO:0000313" key="2">
    <source>
        <dbReference type="Proteomes" id="UP001596368"/>
    </source>
</evidence>
<reference evidence="1 2" key="1">
    <citation type="journal article" date="2019" name="Int. J. Syst. Evol. Microbiol.">
        <title>The Global Catalogue of Microorganisms (GCM) 10K type strain sequencing project: providing services to taxonomists for standard genome sequencing and annotation.</title>
        <authorList>
            <consortium name="The Broad Institute Genomics Platform"/>
            <consortium name="The Broad Institute Genome Sequencing Center for Infectious Disease"/>
            <person name="Wu L."/>
            <person name="Ma J."/>
        </authorList>
    </citation>
    <scope>NUCLEOTIDE SEQUENCE [LARGE SCALE GENOMIC DNA]</scope>
    <source>
        <strain evidence="1 2">DT92</strain>
    </source>
</reference>
<evidence type="ECO:0000313" key="1">
    <source>
        <dbReference type="EMBL" id="MFC7137184.1"/>
    </source>
</evidence>
<dbReference type="InterPro" id="IPR005502">
    <property type="entry name" value="Ribosyl_crysJ1"/>
</dbReference>
<dbReference type="Proteomes" id="UP001596368">
    <property type="component" value="Unassembled WGS sequence"/>
</dbReference>
<dbReference type="GeneID" id="81120844"/>
<dbReference type="InterPro" id="IPR036705">
    <property type="entry name" value="Ribosyl_crysJ1_sf"/>
</dbReference>
<dbReference type="Gene3D" id="1.10.4080.10">
    <property type="entry name" value="ADP-ribosylation/Crystallin J1"/>
    <property type="match status" value="1"/>
</dbReference>
<name>A0ABD5XYN0_9EURY</name>
<proteinExistence type="predicted"/>
<dbReference type="AlphaFoldDB" id="A0ABD5XYN0"/>
<comment type="caution">
    <text evidence="1">The sequence shown here is derived from an EMBL/GenBank/DDBJ whole genome shotgun (WGS) entry which is preliminary data.</text>
</comment>
<dbReference type="EMBL" id="JBHSZG010000001">
    <property type="protein sequence ID" value="MFC7137184.1"/>
    <property type="molecule type" value="Genomic_DNA"/>
</dbReference>
<dbReference type="RefSeq" id="WP_284013692.1">
    <property type="nucleotide sequence ID" value="NZ_CP126156.1"/>
</dbReference>